<accession>A0A117NGJ7</accession>
<sequence length="73" mass="8602">MPNKQVYSFYTGRPTGTQLVWNPQTPIIHSNVRRVWIRFFGLTRKTSTILAFRVMNFATHLTRRLSFYCLPPA</sequence>
<proteinExistence type="predicted"/>
<name>A0A117NGJ7_PICGL</name>
<dbReference type="EMBL" id="LKAM01000009">
    <property type="protein sequence ID" value="KUM46893.1"/>
    <property type="molecule type" value="Genomic_DNA"/>
</dbReference>
<gene>
    <name evidence="1" type="ORF">ABT39_MTgene6348</name>
</gene>
<keyword evidence="1" id="KW-0496">Mitochondrion</keyword>
<protein>
    <submittedName>
        <fullName evidence="1">Uncharacterized protein</fullName>
    </submittedName>
</protein>
<comment type="caution">
    <text evidence="1">The sequence shown here is derived from an EMBL/GenBank/DDBJ whole genome shotgun (WGS) entry which is preliminary data.</text>
</comment>
<geneLocation type="mitochondrion" evidence="1"/>
<organism evidence="1">
    <name type="scientific">Picea glauca</name>
    <name type="common">White spruce</name>
    <name type="synonym">Pinus glauca</name>
    <dbReference type="NCBI Taxonomy" id="3330"/>
    <lineage>
        <taxon>Eukaryota</taxon>
        <taxon>Viridiplantae</taxon>
        <taxon>Streptophyta</taxon>
        <taxon>Embryophyta</taxon>
        <taxon>Tracheophyta</taxon>
        <taxon>Spermatophyta</taxon>
        <taxon>Pinopsida</taxon>
        <taxon>Pinidae</taxon>
        <taxon>Conifers I</taxon>
        <taxon>Pinales</taxon>
        <taxon>Pinaceae</taxon>
        <taxon>Picea</taxon>
    </lineage>
</organism>
<dbReference type="AlphaFoldDB" id="A0A117NGJ7"/>
<evidence type="ECO:0000313" key="1">
    <source>
        <dbReference type="EMBL" id="KUM46893.1"/>
    </source>
</evidence>
<reference evidence="1" key="1">
    <citation type="journal article" date="2015" name="Genome Biol. Evol.">
        <title>Organellar Genomes of White Spruce (Picea glauca): Assembly and Annotation.</title>
        <authorList>
            <person name="Jackman S.D."/>
            <person name="Warren R.L."/>
            <person name="Gibb E.A."/>
            <person name="Vandervalk B.P."/>
            <person name="Mohamadi H."/>
            <person name="Chu J."/>
            <person name="Raymond A."/>
            <person name="Pleasance S."/>
            <person name="Coope R."/>
            <person name="Wildung M.R."/>
            <person name="Ritland C.E."/>
            <person name="Bousquet J."/>
            <person name="Jones S.J."/>
            <person name="Bohlmann J."/>
            <person name="Birol I."/>
        </authorList>
    </citation>
    <scope>NUCLEOTIDE SEQUENCE [LARGE SCALE GENOMIC DNA]</scope>
    <source>
        <tissue evidence="1">Flushing bud</tissue>
    </source>
</reference>